<dbReference type="GO" id="GO:0003677">
    <property type="term" value="F:DNA binding"/>
    <property type="evidence" value="ECO:0007669"/>
    <property type="project" value="TreeGrafter"/>
</dbReference>
<reference evidence="6" key="1">
    <citation type="journal article" date="2014" name="Genome Biol. Evol.">
        <title>Pangenome evidence for extensive interdomain horizontal transfer affecting lineage core and shell genes in uncultured planktonic thaumarchaeota and euryarchaeota.</title>
        <authorList>
            <person name="Deschamps P."/>
            <person name="Zivanovic Y."/>
            <person name="Moreira D."/>
            <person name="Rodriguez-Valera F."/>
            <person name="Lopez-Garcia P."/>
        </authorList>
    </citation>
    <scope>NUCLEOTIDE SEQUENCE</scope>
</reference>
<dbReference type="CDD" id="cd00315">
    <property type="entry name" value="Cyt_C5_DNA_methylase"/>
    <property type="match status" value="1"/>
</dbReference>
<proteinExistence type="inferred from homology"/>
<gene>
    <name evidence="6" type="primary">DNMT</name>
    <name evidence="6" type="synonym">dcm</name>
</gene>
<evidence type="ECO:0000256" key="2">
    <source>
        <dbReference type="ARBA" id="ARBA00022603"/>
    </source>
</evidence>
<accession>A0A075GFV8</accession>
<dbReference type="PROSITE" id="PS51679">
    <property type="entry name" value="SAM_MT_C5"/>
    <property type="match status" value="1"/>
</dbReference>
<evidence type="ECO:0000313" key="6">
    <source>
        <dbReference type="EMBL" id="AIF00518.1"/>
    </source>
</evidence>
<organism evidence="6">
    <name type="scientific">uncultured marine thaumarchaeote KM3_135_A07</name>
    <dbReference type="NCBI Taxonomy" id="1456003"/>
    <lineage>
        <taxon>Archaea</taxon>
        <taxon>Nitrososphaerota</taxon>
        <taxon>environmental samples</taxon>
    </lineage>
</organism>
<dbReference type="SUPFAM" id="SSF53335">
    <property type="entry name" value="S-adenosyl-L-methionine-dependent methyltransferases"/>
    <property type="match status" value="1"/>
</dbReference>
<dbReference type="GO" id="GO:0032259">
    <property type="term" value="P:methylation"/>
    <property type="evidence" value="ECO:0007669"/>
    <property type="project" value="UniProtKB-KW"/>
</dbReference>
<dbReference type="PRINTS" id="PR00105">
    <property type="entry name" value="C5METTRFRASE"/>
</dbReference>
<dbReference type="PANTHER" id="PTHR10629:SF52">
    <property type="entry name" value="DNA (CYTOSINE-5)-METHYLTRANSFERASE 1"/>
    <property type="match status" value="1"/>
</dbReference>
<dbReference type="InterPro" id="IPR029063">
    <property type="entry name" value="SAM-dependent_MTases_sf"/>
</dbReference>
<comment type="similarity">
    <text evidence="5">Belongs to the class I-like SAM-binding methyltransferase superfamily. C5-methyltransferase family.</text>
</comment>
<dbReference type="PROSITE" id="PS00094">
    <property type="entry name" value="C5_MTASE_1"/>
    <property type="match status" value="1"/>
</dbReference>
<protein>
    <recommendedName>
        <fullName evidence="1">DNA (cytosine-5-)-methyltransferase</fullName>
        <ecNumber evidence="1">2.1.1.37</ecNumber>
    </recommendedName>
</protein>
<dbReference type="AlphaFoldDB" id="A0A075GFV8"/>
<dbReference type="InterPro" id="IPR018117">
    <property type="entry name" value="C5_DNA_meth_AS"/>
</dbReference>
<dbReference type="InterPro" id="IPR001525">
    <property type="entry name" value="C5_MeTfrase"/>
</dbReference>
<evidence type="ECO:0000256" key="5">
    <source>
        <dbReference type="RuleBase" id="RU000416"/>
    </source>
</evidence>
<dbReference type="GO" id="GO:0003886">
    <property type="term" value="F:DNA (cytosine-5-)-methyltransferase activity"/>
    <property type="evidence" value="ECO:0007669"/>
    <property type="project" value="UniProtKB-EC"/>
</dbReference>
<keyword evidence="2 6" id="KW-0489">Methyltransferase</keyword>
<dbReference type="Gene3D" id="3.90.120.10">
    <property type="entry name" value="DNA Methylase, subunit A, domain 2"/>
    <property type="match status" value="1"/>
</dbReference>
<dbReference type="EC" id="2.1.1.37" evidence="1"/>
<dbReference type="GO" id="GO:0044027">
    <property type="term" value="P:negative regulation of gene expression via chromosomal CpG island methylation"/>
    <property type="evidence" value="ECO:0007669"/>
    <property type="project" value="TreeGrafter"/>
</dbReference>
<dbReference type="PANTHER" id="PTHR10629">
    <property type="entry name" value="CYTOSINE-SPECIFIC METHYLTRANSFERASE"/>
    <property type="match status" value="1"/>
</dbReference>
<dbReference type="NCBIfam" id="TIGR00675">
    <property type="entry name" value="dcm"/>
    <property type="match status" value="1"/>
</dbReference>
<dbReference type="InterPro" id="IPR050390">
    <property type="entry name" value="C5-Methyltransferase"/>
</dbReference>
<keyword evidence="4" id="KW-0949">S-adenosyl-L-methionine</keyword>
<evidence type="ECO:0000256" key="3">
    <source>
        <dbReference type="ARBA" id="ARBA00022679"/>
    </source>
</evidence>
<dbReference type="REBASE" id="97852">
    <property type="entry name" value="M.UthA07ORFAP"/>
</dbReference>
<name>A0A075GFV8_9ARCH</name>
<evidence type="ECO:0000256" key="4">
    <source>
        <dbReference type="ARBA" id="ARBA00022691"/>
    </source>
</evidence>
<evidence type="ECO:0000256" key="1">
    <source>
        <dbReference type="ARBA" id="ARBA00011975"/>
    </source>
</evidence>
<dbReference type="EMBL" id="KF900594">
    <property type="protein sequence ID" value="AIF00518.1"/>
    <property type="molecule type" value="Genomic_DNA"/>
</dbReference>
<dbReference type="Pfam" id="PF00145">
    <property type="entry name" value="DNA_methylase"/>
    <property type="match status" value="1"/>
</dbReference>
<keyword evidence="3 6" id="KW-0808">Transferase</keyword>
<sequence>MDLGFEKKGFDIVWALDHDYFSCETYRKNFGNKILNKDIVQVDFSTVPDCDIILGGFPCQDFSIIWKRVGINGLRGDLYRHFVRAIHAKRPKAFVAENVKGLCSANKGKALAQITSDFEKEGYKIYPNVINFADYGVPQMRERLIIVGLRNDIKEEFILPVKTHGSDCSKPHMSAGEALKNVHKVKTNAEHQKIAEKTKKMLEMIPQGGNFESIPKDSPFYVKGMISHVYRRLHKDKPAYTIIASGGGGTWSYHFSEPRPLTNRERARLQTFPDNFVFEGSISDVRKQIGNAVSPKGIIPIAKRLYDMLSESTVSNRTSTSVNEFDWLKKEKRIDNERRKLLIPNKIIKNLDLPSWRGIETFSPKEIENLLDSRPTNIKDLSRIIKEQYRFYLKYYGDNTSVNQIMNQCEYNIHKAMTITEKNQN</sequence>
<dbReference type="Gene3D" id="3.40.50.150">
    <property type="entry name" value="Vaccinia Virus protein VP39"/>
    <property type="match status" value="1"/>
</dbReference>